<evidence type="ECO:0000313" key="3">
    <source>
        <dbReference type="Proteomes" id="UP000594262"/>
    </source>
</evidence>
<keyword evidence="3" id="KW-1185">Reference proteome</keyword>
<organism evidence="2 3">
    <name type="scientific">Clytia hemisphaerica</name>
    <dbReference type="NCBI Taxonomy" id="252671"/>
    <lineage>
        <taxon>Eukaryota</taxon>
        <taxon>Metazoa</taxon>
        <taxon>Cnidaria</taxon>
        <taxon>Hydrozoa</taxon>
        <taxon>Hydroidolina</taxon>
        <taxon>Leptothecata</taxon>
        <taxon>Obeliida</taxon>
        <taxon>Clytiidae</taxon>
        <taxon>Clytia</taxon>
    </lineage>
</organism>
<protein>
    <submittedName>
        <fullName evidence="2">Uncharacterized protein</fullName>
    </submittedName>
</protein>
<feature type="signal peptide" evidence="1">
    <location>
        <begin position="1"/>
        <end position="16"/>
    </location>
</feature>
<evidence type="ECO:0000256" key="1">
    <source>
        <dbReference type="SAM" id="SignalP"/>
    </source>
</evidence>
<evidence type="ECO:0000313" key="2">
    <source>
        <dbReference type="EnsemblMetazoa" id="CLYHEMP001865.6"/>
    </source>
</evidence>
<reference evidence="2" key="1">
    <citation type="submission" date="2021-01" db="UniProtKB">
        <authorList>
            <consortium name="EnsemblMetazoa"/>
        </authorList>
    </citation>
    <scope>IDENTIFICATION</scope>
</reference>
<keyword evidence="1" id="KW-0732">Signal</keyword>
<dbReference type="EnsemblMetazoa" id="CLYHEMT001865.6">
    <property type="protein sequence ID" value="CLYHEMP001865.6"/>
    <property type="gene ID" value="CLYHEMG001865"/>
</dbReference>
<feature type="chain" id="PRO_5029795040" evidence="1">
    <location>
        <begin position="17"/>
        <end position="281"/>
    </location>
</feature>
<dbReference type="Proteomes" id="UP000594262">
    <property type="component" value="Unplaced"/>
</dbReference>
<name>A0A7M5USD4_9CNID</name>
<dbReference type="AlphaFoldDB" id="A0A7M5USD4"/>
<sequence length="281" mass="31463">MNYLTLLLLSLQLSECAIVTRNGDDIQIFELNTTATLKWNVDVIVIDKRVVIRYDVHYNDAPKAFLRGYDARRNTRPMTLANDPFNGRVSGTVTLNNGNRVLSVELQNVEYEDSGNFTLKFVSSVWRSLLTIENVAITLDVQGGPSKCGDQDLPKNFTCSKGDEINGSVTLCGKLQPILSWTIGDQSINGTIDSTKADQHQYTYSFKHNMTSEMCGESVSYREKGFQNNEVTGSALIQLDKYDISNVIFIQDDPCPIFTWDADDHGLCEVDLFLSFAQKNS</sequence>
<proteinExistence type="predicted"/>
<accession>A0A7M5USD4</accession>